<keyword evidence="3" id="KW-0812">Transmembrane</keyword>
<dbReference type="AlphaFoldDB" id="A0A921ZRY4"/>
<feature type="transmembrane region" description="Helical" evidence="3">
    <location>
        <begin position="44"/>
        <end position="63"/>
    </location>
</feature>
<evidence type="ECO:0000256" key="1">
    <source>
        <dbReference type="ARBA" id="ARBA00006484"/>
    </source>
</evidence>
<keyword evidence="2" id="KW-0560">Oxidoreductase</keyword>
<evidence type="ECO:0000313" key="4">
    <source>
        <dbReference type="EMBL" id="KAG6463092.1"/>
    </source>
</evidence>
<dbReference type="GO" id="GO:0016616">
    <property type="term" value="F:oxidoreductase activity, acting on the CH-OH group of donors, NAD or NADP as acceptor"/>
    <property type="evidence" value="ECO:0007669"/>
    <property type="project" value="TreeGrafter"/>
</dbReference>
<organism evidence="4 5">
    <name type="scientific">Manduca sexta</name>
    <name type="common">Tobacco hawkmoth</name>
    <name type="synonym">Tobacco hornworm</name>
    <dbReference type="NCBI Taxonomy" id="7130"/>
    <lineage>
        <taxon>Eukaryota</taxon>
        <taxon>Metazoa</taxon>
        <taxon>Ecdysozoa</taxon>
        <taxon>Arthropoda</taxon>
        <taxon>Hexapoda</taxon>
        <taxon>Insecta</taxon>
        <taxon>Pterygota</taxon>
        <taxon>Neoptera</taxon>
        <taxon>Endopterygota</taxon>
        <taxon>Lepidoptera</taxon>
        <taxon>Glossata</taxon>
        <taxon>Ditrysia</taxon>
        <taxon>Bombycoidea</taxon>
        <taxon>Sphingidae</taxon>
        <taxon>Sphinginae</taxon>
        <taxon>Sphingini</taxon>
        <taxon>Manduca</taxon>
    </lineage>
</organism>
<dbReference type="Pfam" id="PF00106">
    <property type="entry name" value="adh_short"/>
    <property type="match status" value="1"/>
</dbReference>
<dbReference type="OrthoDB" id="5840532at2759"/>
<dbReference type="PANTHER" id="PTHR24322:SF736">
    <property type="entry name" value="RETINOL DEHYDROGENASE 10"/>
    <property type="match status" value="1"/>
</dbReference>
<dbReference type="EMBL" id="JH668938">
    <property type="protein sequence ID" value="KAG6463092.1"/>
    <property type="molecule type" value="Genomic_DNA"/>
</dbReference>
<evidence type="ECO:0000256" key="3">
    <source>
        <dbReference type="SAM" id="Phobius"/>
    </source>
</evidence>
<comment type="caution">
    <text evidence="4">The sequence shown here is derived from an EMBL/GenBank/DDBJ whole genome shotgun (WGS) entry which is preliminary data.</text>
</comment>
<reference evidence="4" key="2">
    <citation type="submission" date="2020-12" db="EMBL/GenBank/DDBJ databases">
        <authorList>
            <person name="Kanost M."/>
        </authorList>
    </citation>
    <scope>NUCLEOTIDE SEQUENCE</scope>
</reference>
<name>A0A921ZRY4_MANSE</name>
<keyword evidence="3" id="KW-0472">Membrane</keyword>
<dbReference type="PRINTS" id="PR00081">
    <property type="entry name" value="GDHRDH"/>
</dbReference>
<sequence length="333" mass="36994">MIGRKVKSMDYKVLDGIFGIVLHFMFPIRMLLRLYSLCILMVDITWVMINTVYAVFQAAYELFKPPPLKSLRLETALVIGAGRGVGRELALQLAGLGAIVLCVDVNSTTNEDTVNLIKRRGGSAASYICDVTKKTNVQTLAVEVKKDVGFVSMLFYCCGIPSPRSLLTRPPQDIHDTLDLTLTSYFWLIDQFLPEMKARNRGHIVALTSVAGLSYIKDQMPLSVAQFAVQGLAESLMEDLRMNKIDNLHVTLIHIYPFIVGDESPDVKLRIPSYFGTISPLAAANSILDSVRRNYPEASVPKHLLCLGHLLRVLPRKATVLIRDLLDTGVDFA</sequence>
<dbReference type="SUPFAM" id="SSF51735">
    <property type="entry name" value="NAD(P)-binding Rossmann-fold domains"/>
    <property type="match status" value="1"/>
</dbReference>
<dbReference type="Proteomes" id="UP000791440">
    <property type="component" value="Unassembled WGS sequence"/>
</dbReference>
<protein>
    <submittedName>
        <fullName evidence="4">Uncharacterized protein</fullName>
    </submittedName>
</protein>
<evidence type="ECO:0000256" key="2">
    <source>
        <dbReference type="ARBA" id="ARBA00023002"/>
    </source>
</evidence>
<reference evidence="4" key="1">
    <citation type="journal article" date="2016" name="Insect Biochem. Mol. Biol.">
        <title>Multifaceted biological insights from a draft genome sequence of the tobacco hornworm moth, Manduca sexta.</title>
        <authorList>
            <person name="Kanost M.R."/>
            <person name="Arrese E.L."/>
            <person name="Cao X."/>
            <person name="Chen Y.R."/>
            <person name="Chellapilla S."/>
            <person name="Goldsmith M.R."/>
            <person name="Grosse-Wilde E."/>
            <person name="Heckel D.G."/>
            <person name="Herndon N."/>
            <person name="Jiang H."/>
            <person name="Papanicolaou A."/>
            <person name="Qu J."/>
            <person name="Soulages J.L."/>
            <person name="Vogel H."/>
            <person name="Walters J."/>
            <person name="Waterhouse R.M."/>
            <person name="Ahn S.J."/>
            <person name="Almeida F.C."/>
            <person name="An C."/>
            <person name="Aqrawi P."/>
            <person name="Bretschneider A."/>
            <person name="Bryant W.B."/>
            <person name="Bucks S."/>
            <person name="Chao H."/>
            <person name="Chevignon G."/>
            <person name="Christen J.M."/>
            <person name="Clarke D.F."/>
            <person name="Dittmer N.T."/>
            <person name="Ferguson L.C.F."/>
            <person name="Garavelou S."/>
            <person name="Gordon K.H.J."/>
            <person name="Gunaratna R.T."/>
            <person name="Han Y."/>
            <person name="Hauser F."/>
            <person name="He Y."/>
            <person name="Heidel-Fischer H."/>
            <person name="Hirsh A."/>
            <person name="Hu Y."/>
            <person name="Jiang H."/>
            <person name="Kalra D."/>
            <person name="Klinner C."/>
            <person name="Konig C."/>
            <person name="Kovar C."/>
            <person name="Kroll A.R."/>
            <person name="Kuwar S.S."/>
            <person name="Lee S.L."/>
            <person name="Lehman R."/>
            <person name="Li K."/>
            <person name="Li Z."/>
            <person name="Liang H."/>
            <person name="Lovelace S."/>
            <person name="Lu Z."/>
            <person name="Mansfield J.H."/>
            <person name="McCulloch K.J."/>
            <person name="Mathew T."/>
            <person name="Morton B."/>
            <person name="Muzny D.M."/>
            <person name="Neunemann D."/>
            <person name="Ongeri F."/>
            <person name="Pauchet Y."/>
            <person name="Pu L.L."/>
            <person name="Pyrousis I."/>
            <person name="Rao X.J."/>
            <person name="Redding A."/>
            <person name="Roesel C."/>
            <person name="Sanchez-Gracia A."/>
            <person name="Schaack S."/>
            <person name="Shukla A."/>
            <person name="Tetreau G."/>
            <person name="Wang Y."/>
            <person name="Xiong G.H."/>
            <person name="Traut W."/>
            <person name="Walsh T.K."/>
            <person name="Worley K.C."/>
            <person name="Wu D."/>
            <person name="Wu W."/>
            <person name="Wu Y.Q."/>
            <person name="Zhang X."/>
            <person name="Zou Z."/>
            <person name="Zucker H."/>
            <person name="Briscoe A.D."/>
            <person name="Burmester T."/>
            <person name="Clem R.J."/>
            <person name="Feyereisen R."/>
            <person name="Grimmelikhuijzen C.J.P."/>
            <person name="Hamodrakas S.J."/>
            <person name="Hansson B.S."/>
            <person name="Huguet E."/>
            <person name="Jermiin L.S."/>
            <person name="Lan Q."/>
            <person name="Lehman H.K."/>
            <person name="Lorenzen M."/>
            <person name="Merzendorfer H."/>
            <person name="Michalopoulos I."/>
            <person name="Morton D.B."/>
            <person name="Muthukrishnan S."/>
            <person name="Oakeshott J.G."/>
            <person name="Palmer W."/>
            <person name="Park Y."/>
            <person name="Passarelli A.L."/>
            <person name="Rozas J."/>
            <person name="Schwartz L.M."/>
            <person name="Smith W."/>
            <person name="Southgate A."/>
            <person name="Vilcinskas A."/>
            <person name="Vogt R."/>
            <person name="Wang P."/>
            <person name="Werren J."/>
            <person name="Yu X.Q."/>
            <person name="Zhou J.J."/>
            <person name="Brown S.J."/>
            <person name="Scherer S.E."/>
            <person name="Richards S."/>
            <person name="Blissard G.W."/>
        </authorList>
    </citation>
    <scope>NUCLEOTIDE SEQUENCE</scope>
</reference>
<keyword evidence="5" id="KW-1185">Reference proteome</keyword>
<comment type="similarity">
    <text evidence="1">Belongs to the short-chain dehydrogenases/reductases (SDR) family.</text>
</comment>
<evidence type="ECO:0000313" key="5">
    <source>
        <dbReference type="Proteomes" id="UP000791440"/>
    </source>
</evidence>
<dbReference type="PANTHER" id="PTHR24322">
    <property type="entry name" value="PKSB"/>
    <property type="match status" value="1"/>
</dbReference>
<proteinExistence type="inferred from homology"/>
<dbReference type="InterPro" id="IPR036291">
    <property type="entry name" value="NAD(P)-bd_dom_sf"/>
</dbReference>
<dbReference type="Gene3D" id="3.40.50.720">
    <property type="entry name" value="NAD(P)-binding Rossmann-like Domain"/>
    <property type="match status" value="1"/>
</dbReference>
<dbReference type="GO" id="GO:0005811">
    <property type="term" value="C:lipid droplet"/>
    <property type="evidence" value="ECO:0007669"/>
    <property type="project" value="TreeGrafter"/>
</dbReference>
<accession>A0A921ZRY4</accession>
<gene>
    <name evidence="4" type="ORF">O3G_MSEX013667</name>
</gene>
<dbReference type="InterPro" id="IPR002347">
    <property type="entry name" value="SDR_fam"/>
</dbReference>
<keyword evidence="3" id="KW-1133">Transmembrane helix</keyword>